<proteinExistence type="predicted"/>
<evidence type="ECO:0000313" key="1">
    <source>
        <dbReference type="EMBL" id="SIR97784.1"/>
    </source>
</evidence>
<name>A0A1N7FBW6_9EURY</name>
<organism evidence="1 2">
    <name type="scientific">Haladaptatus litoreus</name>
    <dbReference type="NCBI Taxonomy" id="553468"/>
    <lineage>
        <taxon>Archaea</taxon>
        <taxon>Methanobacteriati</taxon>
        <taxon>Methanobacteriota</taxon>
        <taxon>Stenosarchaea group</taxon>
        <taxon>Halobacteria</taxon>
        <taxon>Halobacteriales</taxon>
        <taxon>Haladaptataceae</taxon>
        <taxon>Haladaptatus</taxon>
    </lineage>
</organism>
<evidence type="ECO:0000313" key="2">
    <source>
        <dbReference type="Proteomes" id="UP000186914"/>
    </source>
</evidence>
<accession>A0A1N7FBW6</accession>
<protein>
    <submittedName>
        <fullName evidence="1">Uncharacterized protein</fullName>
    </submittedName>
</protein>
<dbReference type="Proteomes" id="UP000186914">
    <property type="component" value="Unassembled WGS sequence"/>
</dbReference>
<dbReference type="EMBL" id="FTNO01000008">
    <property type="protein sequence ID" value="SIR97784.1"/>
    <property type="molecule type" value="Genomic_DNA"/>
</dbReference>
<keyword evidence="2" id="KW-1185">Reference proteome</keyword>
<gene>
    <name evidence="1" type="ORF">SAMN05421858_4919</name>
</gene>
<sequence>MAKMEVDVNHSFRKLELGRKPPNCTVDEICFAEGGDPADSTSAYGFIGK</sequence>
<reference evidence="2" key="1">
    <citation type="submission" date="2017-01" db="EMBL/GenBank/DDBJ databases">
        <authorList>
            <person name="Varghese N."/>
            <person name="Submissions S."/>
        </authorList>
    </citation>
    <scope>NUCLEOTIDE SEQUENCE [LARGE SCALE GENOMIC DNA]</scope>
    <source>
        <strain evidence="2">CGMCC 1.7737</strain>
    </source>
</reference>
<dbReference type="AlphaFoldDB" id="A0A1N7FBW6"/>